<dbReference type="Proteomes" id="UP000325797">
    <property type="component" value="Chromosome"/>
</dbReference>
<reference evidence="2 3" key="1">
    <citation type="submission" date="2019-08" db="EMBL/GenBank/DDBJ databases">
        <title>Hyperibacter terrae gen. nov., sp. nov. and Hyperibacter viscosus sp. nov., two new members in the family Rhodospirillaceae isolated from the rhizosphere of Hypericum perforatum.</title>
        <authorList>
            <person name="Noviana Z."/>
        </authorList>
    </citation>
    <scope>NUCLEOTIDE SEQUENCE [LARGE SCALE GENOMIC DNA]</scope>
    <source>
        <strain evidence="2 3">R5959</strain>
    </source>
</reference>
<dbReference type="KEGG" id="hadh:FRZ61_50800"/>
<feature type="compositionally biased region" description="Low complexity" evidence="1">
    <location>
        <begin position="318"/>
        <end position="328"/>
    </location>
</feature>
<protein>
    <submittedName>
        <fullName evidence="2">Uncharacterized protein</fullName>
    </submittedName>
</protein>
<feature type="compositionally biased region" description="Low complexity" evidence="1">
    <location>
        <begin position="20"/>
        <end position="65"/>
    </location>
</feature>
<accession>A0A5J6N6H8</accession>
<feature type="region of interest" description="Disordered" evidence="1">
    <location>
        <begin position="318"/>
        <end position="340"/>
    </location>
</feature>
<name>A0A5J6N6H8_9PROT</name>
<dbReference type="RefSeq" id="WP_151120419.1">
    <property type="nucleotide sequence ID" value="NZ_CP042582.1"/>
</dbReference>
<dbReference type="OrthoDB" id="5769175at2"/>
<keyword evidence="3" id="KW-1185">Reference proteome</keyword>
<sequence length="404" mass="40389">MPVELDSPFRLQTPVHPRYGSTTKPAATGTGGFAATLAAASAGSPPAADPAAMTTAAGTPAADATASDEQGGPDPSFMDPHERTVAFTRRDWKPQADSKDFHPFGDDGFTIDDVVDVINPLQHIPVVSSVYRWLTGDTISPASELAGGALYGGVVGLASAAGTLMLDAVTGGAADQQVMVALLGPSPFADAPADTAAAPDLASTETAAPAATEIAQAPTSDAGMPASRGAGMASAAIEASAPDALQEIPEGLVETLSQAPNAARAPADAALPPAATAQPASSAQPQVIGAGSVTDSLPVVLPQTAAASARVTEAPSAAAAADPALQPARTLKPLPPPLPAGFTVRNPAPIDTQGLGRSLGPANLKPVDTANVPAAMSRALDSYRKMMQERSREAVPVPGLDFQS</sequence>
<feature type="region of interest" description="Disordered" evidence="1">
    <location>
        <begin position="259"/>
        <end position="283"/>
    </location>
</feature>
<gene>
    <name evidence="2" type="ORF">FRZ61_50800</name>
</gene>
<feature type="region of interest" description="Disordered" evidence="1">
    <location>
        <begin position="1"/>
        <end position="79"/>
    </location>
</feature>
<dbReference type="EMBL" id="CP042582">
    <property type="protein sequence ID" value="QEX25134.1"/>
    <property type="molecule type" value="Genomic_DNA"/>
</dbReference>
<evidence type="ECO:0000256" key="1">
    <source>
        <dbReference type="SAM" id="MobiDB-lite"/>
    </source>
</evidence>
<proteinExistence type="predicted"/>
<evidence type="ECO:0000313" key="3">
    <source>
        <dbReference type="Proteomes" id="UP000325797"/>
    </source>
</evidence>
<evidence type="ECO:0000313" key="2">
    <source>
        <dbReference type="EMBL" id="QEX25134.1"/>
    </source>
</evidence>
<organism evidence="2 3">
    <name type="scientific">Hypericibacter adhaerens</name>
    <dbReference type="NCBI Taxonomy" id="2602016"/>
    <lineage>
        <taxon>Bacteria</taxon>
        <taxon>Pseudomonadati</taxon>
        <taxon>Pseudomonadota</taxon>
        <taxon>Alphaproteobacteria</taxon>
        <taxon>Rhodospirillales</taxon>
        <taxon>Dongiaceae</taxon>
        <taxon>Hypericibacter</taxon>
    </lineage>
</organism>
<dbReference type="AlphaFoldDB" id="A0A5J6N6H8"/>